<dbReference type="AlphaFoldDB" id="A0A5D2GWP3"/>
<evidence type="ECO:0000313" key="3">
    <source>
        <dbReference type="Proteomes" id="UP000323506"/>
    </source>
</evidence>
<proteinExistence type="inferred from homology"/>
<dbReference type="Pfam" id="PF04832">
    <property type="entry name" value="SOUL"/>
    <property type="match status" value="1"/>
</dbReference>
<sequence>MAEGNSAVQCKLSLRNRKPIVSPLIEVVDKRSPLVHLQIRTAKSRTTVYGVFTPSPSNGIIWIEQSRFQWPSSGYKRLWLESSSSIQKKSFLNPTCFTNMGMVFGKITVETPKYEVVQSSADYEIRKYPPAVAAEVTYDPSQFKGNKDGGFSLLANYIGALGNPQNAKPEKIAMTAPVITRSPGNESEKIPMTATVVTKGDNNNMVTMQFLLPATYKTAEEAPKPLDERVVIKEEGERKYGVVKFGGVATDKVVEEKVENLKKSLERDGYKVIGQFLLARYNPPWTLPAFRTNEVMLPVE</sequence>
<dbReference type="EMBL" id="CM017691">
    <property type="protein sequence ID" value="TYH22342.1"/>
    <property type="molecule type" value="Genomic_DNA"/>
</dbReference>
<comment type="similarity">
    <text evidence="1">Belongs to the HEBP family.</text>
</comment>
<gene>
    <name evidence="2" type="ORF">ES288_A04G120700v1</name>
</gene>
<organism evidence="2 3">
    <name type="scientific">Gossypium darwinii</name>
    <name type="common">Darwin's cotton</name>
    <name type="synonym">Gossypium barbadense var. darwinii</name>
    <dbReference type="NCBI Taxonomy" id="34276"/>
    <lineage>
        <taxon>Eukaryota</taxon>
        <taxon>Viridiplantae</taxon>
        <taxon>Streptophyta</taxon>
        <taxon>Embryophyta</taxon>
        <taxon>Tracheophyta</taxon>
        <taxon>Spermatophyta</taxon>
        <taxon>Magnoliopsida</taxon>
        <taxon>eudicotyledons</taxon>
        <taxon>Gunneridae</taxon>
        <taxon>Pentapetalae</taxon>
        <taxon>rosids</taxon>
        <taxon>malvids</taxon>
        <taxon>Malvales</taxon>
        <taxon>Malvaceae</taxon>
        <taxon>Malvoideae</taxon>
        <taxon>Gossypium</taxon>
    </lineage>
</organism>
<dbReference type="PANTHER" id="PTHR11220:SF58">
    <property type="entry name" value="SOUL HEME-BINDING FAMILY PROTEIN"/>
    <property type="match status" value="1"/>
</dbReference>
<protein>
    <recommendedName>
        <fullName evidence="4">SOUL heme-binding protein</fullName>
    </recommendedName>
</protein>
<dbReference type="Gene3D" id="3.20.80.10">
    <property type="entry name" value="Regulatory factor, effector binding domain"/>
    <property type="match status" value="1"/>
</dbReference>
<accession>A0A5D2GWP3</accession>
<dbReference type="FunFam" id="3.20.80.10:FF:000010">
    <property type="entry name" value="SOUL heme-binding family protein"/>
    <property type="match status" value="1"/>
</dbReference>
<reference evidence="2 3" key="1">
    <citation type="submission" date="2019-06" db="EMBL/GenBank/DDBJ databases">
        <title>WGS assembly of Gossypium darwinii.</title>
        <authorList>
            <person name="Chen Z.J."/>
            <person name="Sreedasyam A."/>
            <person name="Ando A."/>
            <person name="Song Q."/>
            <person name="De L."/>
            <person name="Hulse-Kemp A."/>
            <person name="Ding M."/>
            <person name="Ye W."/>
            <person name="Kirkbride R."/>
            <person name="Jenkins J."/>
            <person name="Plott C."/>
            <person name="Lovell J."/>
            <person name="Lin Y.-M."/>
            <person name="Vaughn R."/>
            <person name="Liu B."/>
            <person name="Li W."/>
            <person name="Simpson S."/>
            <person name="Scheffler B."/>
            <person name="Saski C."/>
            <person name="Grover C."/>
            <person name="Hu G."/>
            <person name="Conover J."/>
            <person name="Carlson J."/>
            <person name="Shu S."/>
            <person name="Boston L."/>
            <person name="Williams M."/>
            <person name="Peterson D."/>
            <person name="Mcgee K."/>
            <person name="Jones D."/>
            <person name="Wendel J."/>
            <person name="Stelly D."/>
            <person name="Grimwood J."/>
            <person name="Schmutz J."/>
        </authorList>
    </citation>
    <scope>NUCLEOTIDE SEQUENCE [LARGE SCALE GENOMIC DNA]</scope>
    <source>
        <strain evidence="2">1808015.09</strain>
    </source>
</reference>
<evidence type="ECO:0008006" key="4">
    <source>
        <dbReference type="Google" id="ProtNLM"/>
    </source>
</evidence>
<dbReference type="SUPFAM" id="SSF55136">
    <property type="entry name" value="Probable bacterial effector-binding domain"/>
    <property type="match status" value="1"/>
</dbReference>
<dbReference type="Proteomes" id="UP000323506">
    <property type="component" value="Chromosome A04"/>
</dbReference>
<dbReference type="PANTHER" id="PTHR11220">
    <property type="entry name" value="HEME-BINDING PROTEIN-RELATED"/>
    <property type="match status" value="1"/>
</dbReference>
<dbReference type="InterPro" id="IPR011256">
    <property type="entry name" value="Reg_factor_effector_dom_sf"/>
</dbReference>
<dbReference type="InterPro" id="IPR006917">
    <property type="entry name" value="SOUL_heme-bd"/>
</dbReference>
<name>A0A5D2GWP3_GOSDA</name>
<keyword evidence="3" id="KW-1185">Reference proteome</keyword>
<evidence type="ECO:0000313" key="2">
    <source>
        <dbReference type="EMBL" id="TYH22342.1"/>
    </source>
</evidence>
<evidence type="ECO:0000256" key="1">
    <source>
        <dbReference type="ARBA" id="ARBA00009817"/>
    </source>
</evidence>
<dbReference type="FunFam" id="3.20.80.10:FF:000013">
    <property type="entry name" value="Soul heme-binding family protein"/>
    <property type="match status" value="1"/>
</dbReference>